<comment type="caution">
    <text evidence="3">The sequence shown here is derived from an EMBL/GenBank/DDBJ whole genome shotgun (WGS) entry which is preliminary data.</text>
</comment>
<feature type="compositionally biased region" description="Gly residues" evidence="1">
    <location>
        <begin position="132"/>
        <end position="156"/>
    </location>
</feature>
<keyword evidence="2" id="KW-0732">Signal</keyword>
<evidence type="ECO:0000256" key="2">
    <source>
        <dbReference type="SAM" id="SignalP"/>
    </source>
</evidence>
<evidence type="ECO:0000256" key="1">
    <source>
        <dbReference type="SAM" id="MobiDB-lite"/>
    </source>
</evidence>
<protein>
    <recommendedName>
        <fullName evidence="5">DUF5666 domain-containing protein</fullName>
    </recommendedName>
</protein>
<dbReference type="EMBL" id="BOQL01000001">
    <property type="protein sequence ID" value="GIM62901.1"/>
    <property type="molecule type" value="Genomic_DNA"/>
</dbReference>
<sequence length="178" mass="17178">MPPIFSTQQARRTAVAVALGGGLALGVAGLAQAAETPAPGGSATPSASEPGPGRGAGHEHTPHLAGTVKSISDTQIMITDRSGFTRQINITSKPDGVAVGTRIFAVGAVNADGVSLDATSVEVATEREGKRGGGWGHRGGGRPGGWGPGGPGGERGGPPAAPSTPPSAAPSAPAPSAS</sequence>
<feature type="chain" id="PRO_5037020891" description="DUF5666 domain-containing protein" evidence="2">
    <location>
        <begin position="34"/>
        <end position="178"/>
    </location>
</feature>
<feature type="compositionally biased region" description="Low complexity" evidence="1">
    <location>
        <begin position="169"/>
        <end position="178"/>
    </location>
</feature>
<gene>
    <name evidence="3" type="ORF">Aau02nite_00560</name>
</gene>
<dbReference type="AlphaFoldDB" id="A0A919S2P4"/>
<proteinExistence type="predicted"/>
<feature type="region of interest" description="Disordered" evidence="1">
    <location>
        <begin position="35"/>
        <end position="62"/>
    </location>
</feature>
<evidence type="ECO:0000313" key="3">
    <source>
        <dbReference type="EMBL" id="GIM62901.1"/>
    </source>
</evidence>
<feature type="compositionally biased region" description="Pro residues" evidence="1">
    <location>
        <begin position="159"/>
        <end position="168"/>
    </location>
</feature>
<organism evidence="3 4">
    <name type="scientific">Actinoplanes auranticolor</name>
    <dbReference type="NCBI Taxonomy" id="47988"/>
    <lineage>
        <taxon>Bacteria</taxon>
        <taxon>Bacillati</taxon>
        <taxon>Actinomycetota</taxon>
        <taxon>Actinomycetes</taxon>
        <taxon>Micromonosporales</taxon>
        <taxon>Micromonosporaceae</taxon>
        <taxon>Actinoplanes</taxon>
    </lineage>
</organism>
<reference evidence="3" key="1">
    <citation type="submission" date="2021-03" db="EMBL/GenBank/DDBJ databases">
        <title>Whole genome shotgun sequence of Actinoplanes auranticolor NBRC 12245.</title>
        <authorList>
            <person name="Komaki H."/>
            <person name="Tamura T."/>
        </authorList>
    </citation>
    <scope>NUCLEOTIDE SEQUENCE</scope>
    <source>
        <strain evidence="3">NBRC 12245</strain>
    </source>
</reference>
<dbReference type="Proteomes" id="UP000681340">
    <property type="component" value="Unassembled WGS sequence"/>
</dbReference>
<feature type="region of interest" description="Disordered" evidence="1">
    <location>
        <begin position="122"/>
        <end position="178"/>
    </location>
</feature>
<keyword evidence="4" id="KW-1185">Reference proteome</keyword>
<dbReference type="RefSeq" id="WP_212986224.1">
    <property type="nucleotide sequence ID" value="NZ_BAABEA010000029.1"/>
</dbReference>
<accession>A0A919S2P4</accession>
<evidence type="ECO:0000313" key="4">
    <source>
        <dbReference type="Proteomes" id="UP000681340"/>
    </source>
</evidence>
<feature type="signal peptide" evidence="2">
    <location>
        <begin position="1"/>
        <end position="33"/>
    </location>
</feature>
<evidence type="ECO:0008006" key="5">
    <source>
        <dbReference type="Google" id="ProtNLM"/>
    </source>
</evidence>
<name>A0A919S2P4_9ACTN</name>